<dbReference type="EMBL" id="FQWV01000008">
    <property type="protein sequence ID" value="SHH50263.1"/>
    <property type="molecule type" value="Genomic_DNA"/>
</dbReference>
<dbReference type="PANTHER" id="PTHR30411">
    <property type="entry name" value="CYTOPLASMIC PROTEIN"/>
    <property type="match status" value="1"/>
</dbReference>
<name>A0A1M5TIR6_9EURY</name>
<evidence type="ECO:0000259" key="1">
    <source>
        <dbReference type="Pfam" id="PF04073"/>
    </source>
</evidence>
<proteinExistence type="predicted"/>
<accession>A0A1M5TIR6</accession>
<dbReference type="InterPro" id="IPR007214">
    <property type="entry name" value="YbaK/aa-tRNA-synth-assoc-dom"/>
</dbReference>
<dbReference type="Proteomes" id="UP000184357">
    <property type="component" value="Unassembled WGS sequence"/>
</dbReference>
<sequence length="167" mass="17441">MQIAGNRVGIHTSAARFAERVGDEYGFEAAIEEFLEGTKTAADAAEAVGCSIAQIVKSLVFAADGEVIVMLTVGHNCVDTDGLASELGVDTVRTADPREVKEATGWSIGGVPPFGHESSVPTYLDESLLAHDRIWAAAGTPDAVFALTPDALCRIADPEPVEAFVPA</sequence>
<reference evidence="2 3" key="1">
    <citation type="submission" date="2016-11" db="EMBL/GenBank/DDBJ databases">
        <authorList>
            <person name="Jaros S."/>
            <person name="Januszkiewicz K."/>
            <person name="Wedrychowicz H."/>
        </authorList>
    </citation>
    <scope>NUCLEOTIDE SEQUENCE [LARGE SCALE GENOMIC DNA]</scope>
    <source>
        <strain evidence="2 3">DSM 9297</strain>
    </source>
</reference>
<dbReference type="PANTHER" id="PTHR30411:SF1">
    <property type="entry name" value="CYTOPLASMIC PROTEIN"/>
    <property type="match status" value="1"/>
</dbReference>
<organism evidence="2 3">
    <name type="scientific">Halobaculum gomorrense</name>
    <dbReference type="NCBI Taxonomy" id="43928"/>
    <lineage>
        <taxon>Archaea</taxon>
        <taxon>Methanobacteriati</taxon>
        <taxon>Methanobacteriota</taxon>
        <taxon>Stenosarchaea group</taxon>
        <taxon>Halobacteria</taxon>
        <taxon>Halobacteriales</taxon>
        <taxon>Haloferacaceae</taxon>
        <taxon>Halobaculum</taxon>
    </lineage>
</organism>
<dbReference type="GO" id="GO:0002161">
    <property type="term" value="F:aminoacyl-tRNA deacylase activity"/>
    <property type="evidence" value="ECO:0007669"/>
    <property type="project" value="InterPro"/>
</dbReference>
<dbReference type="SUPFAM" id="SSF55826">
    <property type="entry name" value="YbaK/ProRS associated domain"/>
    <property type="match status" value="1"/>
</dbReference>
<evidence type="ECO:0000313" key="3">
    <source>
        <dbReference type="Proteomes" id="UP000184357"/>
    </source>
</evidence>
<gene>
    <name evidence="2" type="ORF">SAMN05443636_2717</name>
</gene>
<dbReference type="Gene3D" id="3.90.960.10">
    <property type="entry name" value="YbaK/aminoacyl-tRNA synthetase-associated domain"/>
    <property type="match status" value="1"/>
</dbReference>
<dbReference type="STRING" id="43928.SAMN05443636_2717"/>
<feature type="domain" description="YbaK/aminoacyl-tRNA synthetase-associated" evidence="1">
    <location>
        <begin position="36"/>
        <end position="154"/>
    </location>
</feature>
<dbReference type="CDD" id="cd04333">
    <property type="entry name" value="ProX_deacylase"/>
    <property type="match status" value="1"/>
</dbReference>
<dbReference type="Pfam" id="PF04073">
    <property type="entry name" value="tRNA_edit"/>
    <property type="match status" value="1"/>
</dbReference>
<dbReference type="InterPro" id="IPR036754">
    <property type="entry name" value="YbaK/aa-tRNA-synt-asso_dom_sf"/>
</dbReference>
<evidence type="ECO:0000313" key="2">
    <source>
        <dbReference type="EMBL" id="SHH50263.1"/>
    </source>
</evidence>
<dbReference type="AlphaFoldDB" id="A0A1M5TIR6"/>
<protein>
    <submittedName>
        <fullName evidence="2">Cys-tRNA(Pro) deacylase, prolyl-tRNA editing enzyme YbaK/EbsC</fullName>
    </submittedName>
</protein>
<keyword evidence="3" id="KW-1185">Reference proteome</keyword>